<name>A0A4U9DEM9_RAOTE</name>
<evidence type="ECO:0000313" key="3">
    <source>
        <dbReference type="Proteomes" id="UP000339249"/>
    </source>
</evidence>
<organism evidence="2 3">
    <name type="scientific">Raoultella terrigena</name>
    <name type="common">Klebsiella terrigena</name>
    <dbReference type="NCBI Taxonomy" id="577"/>
    <lineage>
        <taxon>Bacteria</taxon>
        <taxon>Pseudomonadati</taxon>
        <taxon>Pseudomonadota</taxon>
        <taxon>Gammaproteobacteria</taxon>
        <taxon>Enterobacterales</taxon>
        <taxon>Enterobacteriaceae</taxon>
        <taxon>Klebsiella/Raoultella group</taxon>
        <taxon>Raoultella</taxon>
    </lineage>
</organism>
<dbReference type="AlphaFoldDB" id="A0A4U9DEM9"/>
<feature type="compositionally biased region" description="Polar residues" evidence="1">
    <location>
        <begin position="71"/>
        <end position="90"/>
    </location>
</feature>
<dbReference type="EMBL" id="CABDVU010000001">
    <property type="protein sequence ID" value="VTN14838.1"/>
    <property type="molecule type" value="Genomic_DNA"/>
</dbReference>
<evidence type="ECO:0000313" key="2">
    <source>
        <dbReference type="EMBL" id="VTN14838.1"/>
    </source>
</evidence>
<dbReference type="Proteomes" id="UP000339249">
    <property type="component" value="Unassembled WGS sequence"/>
</dbReference>
<gene>
    <name evidence="2" type="ORF">NCTC9185_06906</name>
</gene>
<evidence type="ECO:0000256" key="1">
    <source>
        <dbReference type="SAM" id="MobiDB-lite"/>
    </source>
</evidence>
<feature type="region of interest" description="Disordered" evidence="1">
    <location>
        <begin position="14"/>
        <end position="50"/>
    </location>
</feature>
<feature type="region of interest" description="Disordered" evidence="1">
    <location>
        <begin position="68"/>
        <end position="98"/>
    </location>
</feature>
<proteinExistence type="predicted"/>
<reference evidence="2 3" key="1">
    <citation type="submission" date="2019-04" db="EMBL/GenBank/DDBJ databases">
        <authorList>
            <consortium name="Pathogen Informatics"/>
        </authorList>
    </citation>
    <scope>NUCLEOTIDE SEQUENCE [LARGE SCALE GENOMIC DNA]</scope>
    <source>
        <strain evidence="2 3">NCTC9185</strain>
    </source>
</reference>
<accession>A0A4U9DEM9</accession>
<protein>
    <submittedName>
        <fullName evidence="2">Uncharacterized protein</fullName>
    </submittedName>
</protein>
<sequence length="98" mass="10570">MVFSLHKCGGQLDQQTIAARGPKNENTQRQAAHLSDRQRHLRAPGHHGNQQQIVRQAAYRLNSAACAVSSGAPSGTVGSTKMASPNCRSHQSLKRARS</sequence>